<feature type="transmembrane region" description="Helical" evidence="1">
    <location>
        <begin position="35"/>
        <end position="56"/>
    </location>
</feature>
<keyword evidence="4" id="KW-1185">Reference proteome</keyword>
<evidence type="ECO:0000313" key="3">
    <source>
        <dbReference type="EMBL" id="KRL87477.1"/>
    </source>
</evidence>
<sequence length="353" mass="39432">MGSVKKRIEWIDLVRAVGMFMIVMGHTLEAYTYSWIARLIFAVHVPVFFILSGYLFREKSMGQVIKNGARNLLLPYLATVVLLMLGTRLAVFFPNIINNVNLHDLAISALYGSGTTISFFLNKAITINAIGAIWFLLAMFLGNIIFNALMSYTKQHLAIRYVGIILLTVLGFALSAEGIILPWSLNAALASQAFYLAGYEIKYFAMVEKRGWFYFILGLLLWGISAQSGFFYLNIAYANVPLLAVLGGIGGSFVLMFLAAEITKFAFNFKYVEYFGQMSLIVLCIHLLDLSGLSLAGKVYGSVLQSTGNVMLAVSLEILYRLVVTVIGIIVIPKIPYLRSFYLNRKYPFFRQA</sequence>
<feature type="transmembrane region" description="Helical" evidence="1">
    <location>
        <begin position="239"/>
        <end position="259"/>
    </location>
</feature>
<dbReference type="eggNOG" id="COG3594">
    <property type="taxonomic scope" value="Bacteria"/>
</dbReference>
<feature type="domain" description="Acyltransferase 3" evidence="2">
    <location>
        <begin position="9"/>
        <end position="331"/>
    </location>
</feature>
<evidence type="ECO:0000259" key="2">
    <source>
        <dbReference type="Pfam" id="PF01757"/>
    </source>
</evidence>
<keyword evidence="1" id="KW-1133">Transmembrane helix</keyword>
<dbReference type="InterPro" id="IPR002656">
    <property type="entry name" value="Acyl_transf_3_dom"/>
</dbReference>
<evidence type="ECO:0000313" key="4">
    <source>
        <dbReference type="Proteomes" id="UP000051324"/>
    </source>
</evidence>
<feature type="transmembrane region" description="Helical" evidence="1">
    <location>
        <begin position="271"/>
        <end position="288"/>
    </location>
</feature>
<proteinExistence type="predicted"/>
<keyword evidence="1" id="KW-0472">Membrane</keyword>
<dbReference type="PANTHER" id="PTHR37312">
    <property type="entry name" value="MEMBRANE-BOUND ACYLTRANSFERASE YKRP-RELATED"/>
    <property type="match status" value="1"/>
</dbReference>
<keyword evidence="3" id="KW-0808">Transferase</keyword>
<dbReference type="STRING" id="1423724.FC32_GL000039"/>
<dbReference type="Pfam" id="PF01757">
    <property type="entry name" value="Acyl_transf_3"/>
    <property type="match status" value="1"/>
</dbReference>
<accession>A0A0R1U913</accession>
<organism evidence="3 4">
    <name type="scientific">Ligilactobacillus apodemi DSM 16634 = JCM 16172</name>
    <dbReference type="NCBI Taxonomy" id="1423724"/>
    <lineage>
        <taxon>Bacteria</taxon>
        <taxon>Bacillati</taxon>
        <taxon>Bacillota</taxon>
        <taxon>Bacilli</taxon>
        <taxon>Lactobacillales</taxon>
        <taxon>Lactobacillaceae</taxon>
        <taxon>Ligilactobacillus</taxon>
    </lineage>
</organism>
<name>A0A0R1U913_9LACO</name>
<dbReference type="Proteomes" id="UP000051324">
    <property type="component" value="Unassembled WGS sequence"/>
</dbReference>
<gene>
    <name evidence="3" type="ORF">FC32_GL000039</name>
</gene>
<protein>
    <submittedName>
        <fullName evidence="3">O-acetyltransferase</fullName>
    </submittedName>
</protein>
<feature type="transmembrane region" description="Helical" evidence="1">
    <location>
        <begin position="76"/>
        <end position="97"/>
    </location>
</feature>
<dbReference type="PATRIC" id="fig|1423724.4.peg.40"/>
<dbReference type="PANTHER" id="PTHR37312:SF1">
    <property type="entry name" value="MEMBRANE-BOUND ACYLTRANSFERASE YKRP-RELATED"/>
    <property type="match status" value="1"/>
</dbReference>
<dbReference type="InterPro" id="IPR052734">
    <property type="entry name" value="Nod_factor_acetyltransferase"/>
</dbReference>
<feature type="transmembrane region" description="Helical" evidence="1">
    <location>
        <begin position="117"/>
        <end position="145"/>
    </location>
</feature>
<feature type="transmembrane region" description="Helical" evidence="1">
    <location>
        <begin position="211"/>
        <end position="233"/>
    </location>
</feature>
<dbReference type="EMBL" id="AZFT01000001">
    <property type="protein sequence ID" value="KRL87477.1"/>
    <property type="molecule type" value="Genomic_DNA"/>
</dbReference>
<reference evidence="3 4" key="1">
    <citation type="journal article" date="2015" name="Genome Announc.">
        <title>Expanding the biotechnology potential of lactobacilli through comparative genomics of 213 strains and associated genera.</title>
        <authorList>
            <person name="Sun Z."/>
            <person name="Harris H.M."/>
            <person name="McCann A."/>
            <person name="Guo C."/>
            <person name="Argimon S."/>
            <person name="Zhang W."/>
            <person name="Yang X."/>
            <person name="Jeffery I.B."/>
            <person name="Cooney J.C."/>
            <person name="Kagawa T.F."/>
            <person name="Liu W."/>
            <person name="Song Y."/>
            <person name="Salvetti E."/>
            <person name="Wrobel A."/>
            <person name="Rasinkangas P."/>
            <person name="Parkhill J."/>
            <person name="Rea M.C."/>
            <person name="O'Sullivan O."/>
            <person name="Ritari J."/>
            <person name="Douillard F.P."/>
            <person name="Paul Ross R."/>
            <person name="Yang R."/>
            <person name="Briner A.E."/>
            <person name="Felis G.E."/>
            <person name="de Vos W.M."/>
            <person name="Barrangou R."/>
            <person name="Klaenhammer T.R."/>
            <person name="Caufield P.W."/>
            <person name="Cui Y."/>
            <person name="Zhang H."/>
            <person name="O'Toole P.W."/>
        </authorList>
    </citation>
    <scope>NUCLEOTIDE SEQUENCE [LARGE SCALE GENOMIC DNA]</scope>
    <source>
        <strain evidence="3 4">DSM 16634</strain>
    </source>
</reference>
<comment type="caution">
    <text evidence="3">The sequence shown here is derived from an EMBL/GenBank/DDBJ whole genome shotgun (WGS) entry which is preliminary data.</text>
</comment>
<feature type="transmembrane region" description="Helical" evidence="1">
    <location>
        <begin position="12"/>
        <end position="29"/>
    </location>
</feature>
<feature type="transmembrane region" description="Helical" evidence="1">
    <location>
        <begin position="157"/>
        <end position="174"/>
    </location>
</feature>
<keyword evidence="1" id="KW-0812">Transmembrane</keyword>
<feature type="transmembrane region" description="Helical" evidence="1">
    <location>
        <begin position="318"/>
        <end position="337"/>
    </location>
</feature>
<dbReference type="GO" id="GO:0016747">
    <property type="term" value="F:acyltransferase activity, transferring groups other than amino-acyl groups"/>
    <property type="evidence" value="ECO:0007669"/>
    <property type="project" value="InterPro"/>
</dbReference>
<evidence type="ECO:0000256" key="1">
    <source>
        <dbReference type="SAM" id="Phobius"/>
    </source>
</evidence>
<dbReference type="AlphaFoldDB" id="A0A0R1U913"/>